<sequence length="189" mass="20219">MREVAQRLEGVGEYGTDGEPADGLQESHLHQGRTRLRTALCVRSSSLTTVTAPGARQPRRPTARCVSTAHSAGKTPLSAQGTRPPRGAHHRARPARGHPAREGGARLAEGARLPAPLAPVIRPSPGAPTLDRADATPACPHRVLRPPLPSFFVPPAPPAPPSCRPSPYRFRPLPAKIRPLLEHGRLDRV</sequence>
<accession>F3NG29</accession>
<gene>
    <name evidence="2" type="ORF">SGM_2093</name>
</gene>
<evidence type="ECO:0000313" key="2">
    <source>
        <dbReference type="EMBL" id="EGG47731.1"/>
    </source>
</evidence>
<evidence type="ECO:0000256" key="1">
    <source>
        <dbReference type="SAM" id="MobiDB-lite"/>
    </source>
</evidence>
<dbReference type="EMBL" id="AEYX01000030">
    <property type="protein sequence ID" value="EGG47731.1"/>
    <property type="molecule type" value="Genomic_DNA"/>
</dbReference>
<proteinExistence type="predicted"/>
<feature type="region of interest" description="Disordered" evidence="1">
    <location>
        <begin position="50"/>
        <end position="105"/>
    </location>
</feature>
<feature type="region of interest" description="Disordered" evidence="1">
    <location>
        <begin position="1"/>
        <end position="32"/>
    </location>
</feature>
<dbReference type="STRING" id="996637.SGM_2093"/>
<name>F3NG29_9ACTN</name>
<comment type="caution">
    <text evidence="2">The sequence shown here is derived from an EMBL/GenBank/DDBJ whole genome shotgun (WGS) entry which is preliminary data.</text>
</comment>
<reference evidence="2 3" key="1">
    <citation type="journal article" date="2011" name="J. Bacteriol.">
        <title>Draft genome sequence of the marine bacterium Streptomyces griseoaurantiacus M045, which produces novel manumycin-type antibiotics with a pABA core component.</title>
        <authorList>
            <person name="Li F."/>
            <person name="Jiang P."/>
            <person name="Zheng H."/>
            <person name="Wang S."/>
            <person name="Zhao G."/>
            <person name="Qin S."/>
            <person name="Liu Z."/>
        </authorList>
    </citation>
    <scope>NUCLEOTIDE SEQUENCE [LARGE SCALE GENOMIC DNA]</scope>
    <source>
        <strain evidence="2 3">M045</strain>
    </source>
</reference>
<feature type="compositionally biased region" description="Basic residues" evidence="1">
    <location>
        <begin position="86"/>
        <end position="98"/>
    </location>
</feature>
<organism evidence="2 3">
    <name type="scientific">Streptomyces griseoaurantiacus M045</name>
    <dbReference type="NCBI Taxonomy" id="996637"/>
    <lineage>
        <taxon>Bacteria</taxon>
        <taxon>Bacillati</taxon>
        <taxon>Actinomycetota</taxon>
        <taxon>Actinomycetes</taxon>
        <taxon>Kitasatosporales</taxon>
        <taxon>Streptomycetaceae</taxon>
        <taxon>Streptomyces</taxon>
        <taxon>Streptomyces aurantiacus group</taxon>
    </lineage>
</organism>
<protein>
    <submittedName>
        <fullName evidence="2">Uncharacterized protein</fullName>
    </submittedName>
</protein>
<dbReference type="Proteomes" id="UP000003022">
    <property type="component" value="Unassembled WGS sequence"/>
</dbReference>
<evidence type="ECO:0000313" key="3">
    <source>
        <dbReference type="Proteomes" id="UP000003022"/>
    </source>
</evidence>
<keyword evidence="3" id="KW-1185">Reference proteome</keyword>
<dbReference type="AlphaFoldDB" id="F3NG29"/>